<proteinExistence type="predicted"/>
<dbReference type="AlphaFoldDB" id="A0A4Z2IPH1"/>
<comment type="caution">
    <text evidence="2">The sequence shown here is derived from an EMBL/GenBank/DDBJ whole genome shotgun (WGS) entry which is preliminary data.</text>
</comment>
<evidence type="ECO:0000313" key="3">
    <source>
        <dbReference type="Proteomes" id="UP000314294"/>
    </source>
</evidence>
<dbReference type="EMBL" id="SRLO01000068">
    <property type="protein sequence ID" value="TNN79112.1"/>
    <property type="molecule type" value="Genomic_DNA"/>
</dbReference>
<accession>A0A4Z2IPH1</accession>
<evidence type="ECO:0000256" key="1">
    <source>
        <dbReference type="SAM" id="MobiDB-lite"/>
    </source>
</evidence>
<organism evidence="2 3">
    <name type="scientific">Liparis tanakae</name>
    <name type="common">Tanaka's snailfish</name>
    <dbReference type="NCBI Taxonomy" id="230148"/>
    <lineage>
        <taxon>Eukaryota</taxon>
        <taxon>Metazoa</taxon>
        <taxon>Chordata</taxon>
        <taxon>Craniata</taxon>
        <taxon>Vertebrata</taxon>
        <taxon>Euteleostomi</taxon>
        <taxon>Actinopterygii</taxon>
        <taxon>Neopterygii</taxon>
        <taxon>Teleostei</taxon>
        <taxon>Neoteleostei</taxon>
        <taxon>Acanthomorphata</taxon>
        <taxon>Eupercaria</taxon>
        <taxon>Perciformes</taxon>
        <taxon>Cottioidei</taxon>
        <taxon>Cottales</taxon>
        <taxon>Liparidae</taxon>
        <taxon>Liparis</taxon>
    </lineage>
</organism>
<feature type="compositionally biased region" description="Polar residues" evidence="1">
    <location>
        <begin position="27"/>
        <end position="38"/>
    </location>
</feature>
<sequence length="66" mass="7294">MERRWEGESDSFPRASSSMCCLLGNPSLGQSQQGNGITEGTKLPRRNIPVSFQYVPSSTDKPARHI</sequence>
<protein>
    <submittedName>
        <fullName evidence="2">Uncharacterized protein</fullName>
    </submittedName>
</protein>
<feature type="region of interest" description="Disordered" evidence="1">
    <location>
        <begin position="23"/>
        <end position="44"/>
    </location>
</feature>
<gene>
    <name evidence="2" type="ORF">EYF80_010791</name>
</gene>
<reference evidence="2 3" key="1">
    <citation type="submission" date="2019-03" db="EMBL/GenBank/DDBJ databases">
        <title>First draft genome of Liparis tanakae, snailfish: a comprehensive survey of snailfish specific genes.</title>
        <authorList>
            <person name="Kim W."/>
            <person name="Song I."/>
            <person name="Jeong J.-H."/>
            <person name="Kim D."/>
            <person name="Kim S."/>
            <person name="Ryu S."/>
            <person name="Song J.Y."/>
            <person name="Lee S.K."/>
        </authorList>
    </citation>
    <scope>NUCLEOTIDE SEQUENCE [LARGE SCALE GENOMIC DNA]</scope>
    <source>
        <tissue evidence="2">Muscle</tissue>
    </source>
</reference>
<keyword evidence="3" id="KW-1185">Reference proteome</keyword>
<dbReference type="Proteomes" id="UP000314294">
    <property type="component" value="Unassembled WGS sequence"/>
</dbReference>
<evidence type="ECO:0000313" key="2">
    <source>
        <dbReference type="EMBL" id="TNN79112.1"/>
    </source>
</evidence>
<name>A0A4Z2IPH1_9TELE</name>